<proteinExistence type="inferred from homology"/>
<keyword evidence="10" id="KW-1185">Reference proteome</keyword>
<sequence>MTMSLLDIMRSASVIPVIAIDDPAHAVPLARALVAGGICVLEVTLRTPHGLGAIRAMAEVPGAILGVGTLTQPDEFAAARDAGAVFGVSPGLTPALIEASRKSGLALLPGVMTPSEVMAAREAGFRQLKLFPAVPAGGVGMLNAIGGPLPDVTFCPTGGISIDTAPKFLACKNVACVGGSWLTPKDAINAGDWAHITELAKAASALRVR</sequence>
<evidence type="ECO:0000256" key="4">
    <source>
        <dbReference type="ARBA" id="ARBA00011233"/>
    </source>
</evidence>
<dbReference type="PANTHER" id="PTHR30246">
    <property type="entry name" value="2-KETO-3-DEOXY-6-PHOSPHOGLUCONATE ALDOLASE"/>
    <property type="match status" value="1"/>
</dbReference>
<dbReference type="SUPFAM" id="SSF51569">
    <property type="entry name" value="Aldolase"/>
    <property type="match status" value="1"/>
</dbReference>
<keyword evidence="6 9" id="KW-0456">Lyase</keyword>
<evidence type="ECO:0000313" key="9">
    <source>
        <dbReference type="EMBL" id="PWF40534.1"/>
    </source>
</evidence>
<evidence type="ECO:0000256" key="2">
    <source>
        <dbReference type="ARBA" id="ARBA00004736"/>
    </source>
</evidence>
<comment type="similarity">
    <text evidence="3">Belongs to the KHG/KDPG aldolase family.</text>
</comment>
<evidence type="ECO:0000256" key="7">
    <source>
        <dbReference type="ARBA" id="ARBA00023270"/>
    </source>
</evidence>
<evidence type="ECO:0000256" key="6">
    <source>
        <dbReference type="ARBA" id="ARBA00023239"/>
    </source>
</evidence>
<evidence type="ECO:0000256" key="3">
    <source>
        <dbReference type="ARBA" id="ARBA00006906"/>
    </source>
</evidence>
<dbReference type="InterPro" id="IPR031338">
    <property type="entry name" value="KDPG/KHG_AS_2"/>
</dbReference>
<dbReference type="Pfam" id="PF01081">
    <property type="entry name" value="Aldolase"/>
    <property type="match status" value="1"/>
</dbReference>
<keyword evidence="8" id="KW-0119">Carbohydrate metabolism</keyword>
<dbReference type="PANTHER" id="PTHR30246:SF1">
    <property type="entry name" value="2-DEHYDRO-3-DEOXY-6-PHOSPHOGALACTONATE ALDOLASE-RELATED"/>
    <property type="match status" value="1"/>
</dbReference>
<dbReference type="OrthoDB" id="9805177at2"/>
<dbReference type="GO" id="GO:0008675">
    <property type="term" value="F:2-dehydro-3-deoxy-phosphogluconate aldolase activity"/>
    <property type="evidence" value="ECO:0007669"/>
    <property type="project" value="UniProtKB-EC"/>
</dbReference>
<evidence type="ECO:0000256" key="8">
    <source>
        <dbReference type="ARBA" id="ARBA00023277"/>
    </source>
</evidence>
<gene>
    <name evidence="9" type="ORF">C7C56_025800</name>
</gene>
<comment type="caution">
    <text evidence="9">The sequence shown here is derived from an EMBL/GenBank/DDBJ whole genome shotgun (WGS) entry which is preliminary data.</text>
</comment>
<keyword evidence="7" id="KW-0704">Schiff base</keyword>
<dbReference type="NCBIfam" id="TIGR01182">
    <property type="entry name" value="eda"/>
    <property type="match status" value="1"/>
</dbReference>
<dbReference type="NCBIfam" id="NF004325">
    <property type="entry name" value="PRK05718.1"/>
    <property type="match status" value="1"/>
</dbReference>
<organism evidence="9 10">
    <name type="scientific">Massilia glaciei</name>
    <dbReference type="NCBI Taxonomy" id="1524097"/>
    <lineage>
        <taxon>Bacteria</taxon>
        <taxon>Pseudomonadati</taxon>
        <taxon>Pseudomonadota</taxon>
        <taxon>Betaproteobacteria</taxon>
        <taxon>Burkholderiales</taxon>
        <taxon>Oxalobacteraceae</taxon>
        <taxon>Telluria group</taxon>
        <taxon>Massilia</taxon>
    </lineage>
</organism>
<evidence type="ECO:0000256" key="5">
    <source>
        <dbReference type="ARBA" id="ARBA00013063"/>
    </source>
</evidence>
<evidence type="ECO:0000256" key="1">
    <source>
        <dbReference type="ARBA" id="ARBA00000654"/>
    </source>
</evidence>
<dbReference type="PROSITE" id="PS00160">
    <property type="entry name" value="ALDOLASE_KDPG_KHG_2"/>
    <property type="match status" value="1"/>
</dbReference>
<dbReference type="InterPro" id="IPR031337">
    <property type="entry name" value="KDPG/KHG_AS_1"/>
</dbReference>
<dbReference type="CDD" id="cd00452">
    <property type="entry name" value="KDPG_aldolase"/>
    <property type="match status" value="1"/>
</dbReference>
<dbReference type="InterPro" id="IPR013785">
    <property type="entry name" value="Aldolase_TIM"/>
</dbReference>
<comment type="subunit">
    <text evidence="4">Homotrimer.</text>
</comment>
<dbReference type="EC" id="4.1.2.14" evidence="5"/>
<comment type="catalytic activity">
    <reaction evidence="1">
        <text>2-dehydro-3-deoxy-6-phospho-D-gluconate = D-glyceraldehyde 3-phosphate + pyruvate</text>
        <dbReference type="Rhea" id="RHEA:17089"/>
        <dbReference type="ChEBI" id="CHEBI:15361"/>
        <dbReference type="ChEBI" id="CHEBI:57569"/>
        <dbReference type="ChEBI" id="CHEBI:59776"/>
        <dbReference type="EC" id="4.1.2.14"/>
    </reaction>
</comment>
<dbReference type="PROSITE" id="PS00159">
    <property type="entry name" value="ALDOLASE_KDPG_KHG_1"/>
    <property type="match status" value="1"/>
</dbReference>
<comment type="pathway">
    <text evidence="2">Carbohydrate acid metabolism; 2-dehydro-3-deoxy-D-gluconate degradation; D-glyceraldehyde 3-phosphate and pyruvate from 2-dehydro-3-deoxy-D-gluconate: step 2/2.</text>
</comment>
<dbReference type="EMBL" id="PXWF02000322">
    <property type="protein sequence ID" value="PWF40534.1"/>
    <property type="molecule type" value="Genomic_DNA"/>
</dbReference>
<dbReference type="InterPro" id="IPR000887">
    <property type="entry name" value="Aldlse_KDPG_KHG"/>
</dbReference>
<accession>A0A2U2HC57</accession>
<protein>
    <recommendedName>
        <fullName evidence="5">2-dehydro-3-deoxy-phosphogluconate aldolase</fullName>
        <ecNumber evidence="5">4.1.2.14</ecNumber>
    </recommendedName>
</protein>
<name>A0A2U2HC57_9BURK</name>
<dbReference type="AlphaFoldDB" id="A0A2U2HC57"/>
<reference evidence="9 10" key="1">
    <citation type="submission" date="2018-04" db="EMBL/GenBank/DDBJ databases">
        <title>Massilia violaceinigra sp. nov., a novel purple-pigmented bacterium isolated from Tianshan glacier, Xinjiang, China.</title>
        <authorList>
            <person name="Wang H."/>
        </authorList>
    </citation>
    <scope>NUCLEOTIDE SEQUENCE [LARGE SCALE GENOMIC DNA]</scope>
    <source>
        <strain evidence="9 10">B448-2</strain>
    </source>
</reference>
<dbReference type="RefSeq" id="WP_106760207.1">
    <property type="nucleotide sequence ID" value="NZ_PXWF02000322.1"/>
</dbReference>
<evidence type="ECO:0000313" key="10">
    <source>
        <dbReference type="Proteomes" id="UP000241421"/>
    </source>
</evidence>
<dbReference type="Proteomes" id="UP000241421">
    <property type="component" value="Unassembled WGS sequence"/>
</dbReference>
<dbReference type="Gene3D" id="3.20.20.70">
    <property type="entry name" value="Aldolase class I"/>
    <property type="match status" value="1"/>
</dbReference>